<accession>G5IEH8</accession>
<name>G5IEH8_9FIRM</name>
<sequence length="411" mass="46163">MEEKIYEIKSEFYRLDRRIPIAVYRPSEPSERSQIAVLAMHGADYLSFEPVMELAKHGFTTAGANPQSSSIKDRMLDVKAAVDFMRQYPGIRKVVLMGHSNGGCLSSCYQYIAENGTGRFANTVRIVPFPEIEPLTPADGLMLLDANYGIMEVLPMDPAVKSLDNGYERIPELDIYNPDNGYDPAGSHYDRGFVRRFQRAQIQFYKKLLDYARERAELIKMGKGRFADDEPIVIPGAGSGSGANKLFIQDVSLLGHTRGEHKLLHRGGVITSEVIRTVRTPHDAPSPSLYHRGSTMMTVNSLLAGEIKFDDDFGYDECSMWGADWNFNPFSTRANVQGIHVPLLVEGNTASHEFIQAEYNYELSASEDKDLVFLEGATHMFRPQDEKYGNTLETFGVYMAQWLAKPGRFLS</sequence>
<dbReference type="PATRIC" id="fig|742737.3.peg.1930"/>
<dbReference type="RefSeq" id="WP_006779885.1">
    <property type="nucleotide sequence ID" value="NZ_CP040506.1"/>
</dbReference>
<reference evidence="1 2" key="1">
    <citation type="submission" date="2011-08" db="EMBL/GenBank/DDBJ databases">
        <title>The Genome Sequence of Clostridium hathewayi WAL-18680.</title>
        <authorList>
            <consortium name="The Broad Institute Genome Sequencing Platform"/>
            <person name="Earl A."/>
            <person name="Ward D."/>
            <person name="Feldgarden M."/>
            <person name="Gevers D."/>
            <person name="Finegold S.M."/>
            <person name="Summanen P.H."/>
            <person name="Molitoris D.R."/>
            <person name="Song M."/>
            <person name="Daigneault M."/>
            <person name="Allen-Vercoe E."/>
            <person name="Young S.K."/>
            <person name="Zeng Q."/>
            <person name="Gargeya S."/>
            <person name="Fitzgerald M."/>
            <person name="Haas B."/>
            <person name="Abouelleil A."/>
            <person name="Alvarado L."/>
            <person name="Arachchi H.M."/>
            <person name="Berlin A."/>
            <person name="Brown A."/>
            <person name="Chapman S.B."/>
            <person name="Chen Z."/>
            <person name="Dunbar C."/>
            <person name="Freedman E."/>
            <person name="Gearin G."/>
            <person name="Gellesch M."/>
            <person name="Goldberg J."/>
            <person name="Griggs A."/>
            <person name="Gujja S."/>
            <person name="Heiman D."/>
            <person name="Howarth C."/>
            <person name="Larson L."/>
            <person name="Lui A."/>
            <person name="MacDonald P.J.P."/>
            <person name="Montmayeur A."/>
            <person name="Murphy C."/>
            <person name="Neiman D."/>
            <person name="Pearson M."/>
            <person name="Priest M."/>
            <person name="Roberts A."/>
            <person name="Saif S."/>
            <person name="Shea T."/>
            <person name="Shenoy N."/>
            <person name="Sisk P."/>
            <person name="Stolte C."/>
            <person name="Sykes S."/>
            <person name="Wortman J."/>
            <person name="Nusbaum C."/>
            <person name="Birren B."/>
        </authorList>
    </citation>
    <scope>NUCLEOTIDE SEQUENCE [LARGE SCALE GENOMIC DNA]</scope>
    <source>
        <strain evidence="1 2">WAL-18680</strain>
    </source>
</reference>
<dbReference type="SUPFAM" id="SSF53474">
    <property type="entry name" value="alpha/beta-Hydrolases"/>
    <property type="match status" value="1"/>
</dbReference>
<proteinExistence type="predicted"/>
<dbReference type="Gene3D" id="3.40.50.1820">
    <property type="entry name" value="alpha/beta hydrolase"/>
    <property type="match status" value="1"/>
</dbReference>
<evidence type="ECO:0000313" key="2">
    <source>
        <dbReference type="Proteomes" id="UP000005384"/>
    </source>
</evidence>
<comment type="caution">
    <text evidence="1">The sequence shown here is derived from an EMBL/GenBank/DDBJ whole genome shotgun (WGS) entry which is preliminary data.</text>
</comment>
<evidence type="ECO:0008006" key="3">
    <source>
        <dbReference type="Google" id="ProtNLM"/>
    </source>
</evidence>
<dbReference type="OrthoDB" id="2062670at2"/>
<dbReference type="HOGENOM" id="CLU_595766_0_0_9"/>
<organism evidence="1 2">
    <name type="scientific">Hungatella hathewayi WAL-18680</name>
    <dbReference type="NCBI Taxonomy" id="742737"/>
    <lineage>
        <taxon>Bacteria</taxon>
        <taxon>Bacillati</taxon>
        <taxon>Bacillota</taxon>
        <taxon>Clostridia</taxon>
        <taxon>Lachnospirales</taxon>
        <taxon>Lachnospiraceae</taxon>
        <taxon>Hungatella</taxon>
    </lineage>
</organism>
<dbReference type="InterPro" id="IPR029058">
    <property type="entry name" value="AB_hydrolase_fold"/>
</dbReference>
<dbReference type="Proteomes" id="UP000005384">
    <property type="component" value="Unassembled WGS sequence"/>
</dbReference>
<protein>
    <recommendedName>
        <fullName evidence="3">Alpha/beta hydrolase</fullName>
    </recommendedName>
</protein>
<dbReference type="EMBL" id="ADLN01000035">
    <property type="protein sequence ID" value="EHI60127.1"/>
    <property type="molecule type" value="Genomic_DNA"/>
</dbReference>
<evidence type="ECO:0000313" key="1">
    <source>
        <dbReference type="EMBL" id="EHI60127.1"/>
    </source>
</evidence>
<dbReference type="AlphaFoldDB" id="G5IEH8"/>
<keyword evidence="2" id="KW-1185">Reference proteome</keyword>
<gene>
    <name evidence="1" type="ORF">HMPREF9473_01905</name>
</gene>